<organism evidence="4 5">
    <name type="scientific">Pacificibacter marinus</name>
    <dbReference type="NCBI Taxonomy" id="658057"/>
    <lineage>
        <taxon>Bacteria</taxon>
        <taxon>Pseudomonadati</taxon>
        <taxon>Pseudomonadota</taxon>
        <taxon>Alphaproteobacteria</taxon>
        <taxon>Rhodobacterales</taxon>
        <taxon>Roseobacteraceae</taxon>
        <taxon>Pacificibacter</taxon>
    </lineage>
</organism>
<evidence type="ECO:0000256" key="1">
    <source>
        <dbReference type="ARBA" id="ARBA00022553"/>
    </source>
</evidence>
<dbReference type="Gene3D" id="3.40.50.2300">
    <property type="match status" value="1"/>
</dbReference>
<gene>
    <name evidence="4" type="ORF">PAM7971_00334</name>
</gene>
<name>A0A1Y5RFT4_9RHOB</name>
<dbReference type="InterPro" id="IPR001789">
    <property type="entry name" value="Sig_transdc_resp-reg_receiver"/>
</dbReference>
<dbReference type="Pfam" id="PF00072">
    <property type="entry name" value="Response_reg"/>
    <property type="match status" value="1"/>
</dbReference>
<dbReference type="InterPro" id="IPR050595">
    <property type="entry name" value="Bact_response_regulator"/>
</dbReference>
<protein>
    <recommendedName>
        <fullName evidence="3">Response regulatory domain-containing protein</fullName>
    </recommendedName>
</protein>
<sequence length="324" mass="36620">MTLLVVDDDEHILDLMDGILSSLGHEDVIFASNGREALGIIQKGQYDFSTMFLDIQMPGMSGIDLCASIRKLPEHRRTPIIMLTSMKDKAHIDASFMKGATDYLTKPVDVTELGARLRVAQLLHEEQQRSEEAVRREESLRLGMNEASHESAHFRLSDPVNIYDVPRVIGSLEMENYLHRLSRVKRFMFGALGFKIRKVETLYALSSPIEFHCMLTDVAEALFENIRVHDAMISYLGNGEFIAILPRALQIDRNELETNLALTLHEFGLVETETVPMGVSLSVGEVVKMSMFDTTPQKLFEKALEKTDARKRSRNKLTSFSMIA</sequence>
<evidence type="ECO:0000313" key="4">
    <source>
        <dbReference type="EMBL" id="SLN16303.1"/>
    </source>
</evidence>
<dbReference type="Proteomes" id="UP000193307">
    <property type="component" value="Unassembled WGS sequence"/>
</dbReference>
<accession>A0A1Y5RFT4</accession>
<dbReference type="PANTHER" id="PTHR44591:SF3">
    <property type="entry name" value="RESPONSE REGULATORY DOMAIN-CONTAINING PROTEIN"/>
    <property type="match status" value="1"/>
</dbReference>
<reference evidence="4 5" key="1">
    <citation type="submission" date="2017-03" db="EMBL/GenBank/DDBJ databases">
        <authorList>
            <person name="Afonso C.L."/>
            <person name="Miller P.J."/>
            <person name="Scott M.A."/>
            <person name="Spackman E."/>
            <person name="Goraichik I."/>
            <person name="Dimitrov K.M."/>
            <person name="Suarez D.L."/>
            <person name="Swayne D.E."/>
        </authorList>
    </citation>
    <scope>NUCLEOTIDE SEQUENCE [LARGE SCALE GENOMIC DNA]</scope>
    <source>
        <strain evidence="4 5">CECT 7971</strain>
    </source>
</reference>
<dbReference type="EMBL" id="FWFW01000001">
    <property type="protein sequence ID" value="SLN16303.1"/>
    <property type="molecule type" value="Genomic_DNA"/>
</dbReference>
<evidence type="ECO:0000256" key="2">
    <source>
        <dbReference type="PROSITE-ProRule" id="PRU00169"/>
    </source>
</evidence>
<dbReference type="OrthoDB" id="7326651at2"/>
<feature type="domain" description="Response regulatory" evidence="3">
    <location>
        <begin position="2"/>
        <end position="121"/>
    </location>
</feature>
<feature type="modified residue" description="4-aspartylphosphate" evidence="2">
    <location>
        <position position="54"/>
    </location>
</feature>
<dbReference type="AlphaFoldDB" id="A0A1Y5RFT4"/>
<dbReference type="STRING" id="658057.SAMN04488032_101316"/>
<dbReference type="RefSeq" id="WP_085847241.1">
    <property type="nucleotide sequence ID" value="NZ_FNZV01000001.1"/>
</dbReference>
<dbReference type="GO" id="GO:0000160">
    <property type="term" value="P:phosphorelay signal transduction system"/>
    <property type="evidence" value="ECO:0007669"/>
    <property type="project" value="InterPro"/>
</dbReference>
<dbReference type="PANTHER" id="PTHR44591">
    <property type="entry name" value="STRESS RESPONSE REGULATOR PROTEIN 1"/>
    <property type="match status" value="1"/>
</dbReference>
<proteinExistence type="predicted"/>
<evidence type="ECO:0000259" key="3">
    <source>
        <dbReference type="PROSITE" id="PS50110"/>
    </source>
</evidence>
<dbReference type="InterPro" id="IPR011006">
    <property type="entry name" value="CheY-like_superfamily"/>
</dbReference>
<evidence type="ECO:0000313" key="5">
    <source>
        <dbReference type="Proteomes" id="UP000193307"/>
    </source>
</evidence>
<keyword evidence="5" id="KW-1185">Reference proteome</keyword>
<dbReference type="PROSITE" id="PS50110">
    <property type="entry name" value="RESPONSE_REGULATORY"/>
    <property type="match status" value="1"/>
</dbReference>
<dbReference type="SMART" id="SM00448">
    <property type="entry name" value="REC"/>
    <property type="match status" value="1"/>
</dbReference>
<dbReference type="SUPFAM" id="SSF52172">
    <property type="entry name" value="CheY-like"/>
    <property type="match status" value="1"/>
</dbReference>
<keyword evidence="1 2" id="KW-0597">Phosphoprotein</keyword>